<evidence type="ECO:0000256" key="5">
    <source>
        <dbReference type="ARBA" id="ARBA00022840"/>
    </source>
</evidence>
<keyword evidence="5" id="KW-0067">ATP-binding</keyword>
<reference evidence="9" key="1">
    <citation type="submission" date="2016-11" db="UniProtKB">
        <authorList>
            <consortium name="WormBaseParasite"/>
        </authorList>
    </citation>
    <scope>IDENTIFICATION</scope>
</reference>
<evidence type="ECO:0000313" key="9">
    <source>
        <dbReference type="WBParaSite" id="Csp11.Scaffold629.g14018.t3"/>
    </source>
</evidence>
<organism evidence="8 9">
    <name type="scientific">Caenorhabditis tropicalis</name>
    <dbReference type="NCBI Taxonomy" id="1561998"/>
    <lineage>
        <taxon>Eukaryota</taxon>
        <taxon>Metazoa</taxon>
        <taxon>Ecdysozoa</taxon>
        <taxon>Nematoda</taxon>
        <taxon>Chromadorea</taxon>
        <taxon>Rhabditida</taxon>
        <taxon>Rhabditina</taxon>
        <taxon>Rhabditomorpha</taxon>
        <taxon>Rhabditoidea</taxon>
        <taxon>Rhabditidae</taxon>
        <taxon>Peloderinae</taxon>
        <taxon>Caenorhabditis</taxon>
    </lineage>
</organism>
<dbReference type="eggNOG" id="KOG1290">
    <property type="taxonomic scope" value="Eukaryota"/>
</dbReference>
<keyword evidence="3" id="KW-0547">Nucleotide-binding</keyword>
<protein>
    <submittedName>
        <fullName evidence="9">Protein kinase domain-containing protein</fullName>
    </submittedName>
</protein>
<dbReference type="GO" id="GO:0005634">
    <property type="term" value="C:nucleus"/>
    <property type="evidence" value="ECO:0007669"/>
    <property type="project" value="TreeGrafter"/>
</dbReference>
<evidence type="ECO:0000256" key="2">
    <source>
        <dbReference type="ARBA" id="ARBA00022679"/>
    </source>
</evidence>
<proteinExistence type="inferred from homology"/>
<dbReference type="PROSITE" id="PS00108">
    <property type="entry name" value="PROTEIN_KINASE_ST"/>
    <property type="match status" value="1"/>
</dbReference>
<keyword evidence="4" id="KW-0418">Kinase</keyword>
<dbReference type="Proteomes" id="UP000095282">
    <property type="component" value="Unplaced"/>
</dbReference>
<evidence type="ECO:0000256" key="1">
    <source>
        <dbReference type="ARBA" id="ARBA00022527"/>
    </source>
</evidence>
<evidence type="ECO:0000256" key="3">
    <source>
        <dbReference type="ARBA" id="ARBA00022741"/>
    </source>
</evidence>
<keyword evidence="2" id="KW-0808">Transferase</keyword>
<dbReference type="AlphaFoldDB" id="A0A1I7U1X1"/>
<feature type="domain" description="Protein kinase" evidence="7">
    <location>
        <begin position="114"/>
        <end position="441"/>
    </location>
</feature>
<dbReference type="Gene3D" id="1.10.510.10">
    <property type="entry name" value="Transferase(Phosphotransferase) domain 1"/>
    <property type="match status" value="1"/>
</dbReference>
<accession>A0A1I7U1X1</accession>
<dbReference type="InterPro" id="IPR011009">
    <property type="entry name" value="Kinase-like_dom_sf"/>
</dbReference>
<dbReference type="InterPro" id="IPR008271">
    <property type="entry name" value="Ser/Thr_kinase_AS"/>
</dbReference>
<keyword evidence="8" id="KW-1185">Reference proteome</keyword>
<dbReference type="SMART" id="SM00220">
    <property type="entry name" value="S_TKc"/>
    <property type="match status" value="1"/>
</dbReference>
<dbReference type="WBParaSite" id="Csp11.Scaffold629.g14018.t3">
    <property type="protein sequence ID" value="Csp11.Scaffold629.g14018.t3"/>
    <property type="gene ID" value="Csp11.Scaffold629.g14018"/>
</dbReference>
<name>A0A1I7U1X1_9PELO</name>
<dbReference type="Pfam" id="PF00069">
    <property type="entry name" value="Pkinase"/>
    <property type="match status" value="1"/>
</dbReference>
<dbReference type="GO" id="GO:0004674">
    <property type="term" value="F:protein serine/threonine kinase activity"/>
    <property type="evidence" value="ECO:0007669"/>
    <property type="project" value="UniProtKB-KW"/>
</dbReference>
<dbReference type="InterPro" id="IPR000719">
    <property type="entry name" value="Prot_kinase_dom"/>
</dbReference>
<sequence>MKAIGYKHPCSTHNFFFKILNLPNGIGEDYCSENCFNSIRTESRIIENLQTHQGKIKIFLRKSNELETEFFNRLVLQSEDSLKIRCAKLSSVDEDEYGEEGLLRMDVGYKFGDYKTLRFLGSGGYATIWLVKNKAERTYEALKITKSYIGDREKAEKEADFMEYMMKMGTHRNIVDFLGGFQITVEDACHLVMRYEVMGPNLYDIIDYKTKFHPDVVRKMIKHLLKAVEYIHRQHIIHMDIKTENMMFEISHEDIRDMAKSTDTTHNIYHLDLTRANSKFTLKLADFGLACIIGPSNEKADPPASPFRPPESVLTLTVDFPIDMWSVGCTIYEIVTRKQLLSCTPEDNDSYRLLHKLAKLLGPIPKAPFTIRTRPDALSVFGDDDCIHQGNPNVRRNFANAARKYLNDDDSEAFAKFLIQFFEYDPKKRVTAKEALKNWFIVPKGDQSIRENEVICLSKLTYNIHFSVNKTSESAFSYAIENSQLLAVFVCQRENSIQGQPLS</sequence>
<dbReference type="Gene3D" id="3.30.200.20">
    <property type="entry name" value="Phosphorylase Kinase, domain 1"/>
    <property type="match status" value="1"/>
</dbReference>
<evidence type="ECO:0000256" key="4">
    <source>
        <dbReference type="ARBA" id="ARBA00022777"/>
    </source>
</evidence>
<dbReference type="PANTHER" id="PTHR45646">
    <property type="entry name" value="SERINE/THREONINE-PROTEIN KINASE DOA-RELATED"/>
    <property type="match status" value="1"/>
</dbReference>
<keyword evidence="1" id="KW-0723">Serine/threonine-protein kinase</keyword>
<evidence type="ECO:0000313" key="8">
    <source>
        <dbReference type="Proteomes" id="UP000095282"/>
    </source>
</evidence>
<comment type="similarity">
    <text evidence="6">Belongs to the protein kinase superfamily. CMGC Ser/Thr protein kinase family. Lammer subfamily.</text>
</comment>
<dbReference type="SUPFAM" id="SSF56112">
    <property type="entry name" value="Protein kinase-like (PK-like)"/>
    <property type="match status" value="1"/>
</dbReference>
<dbReference type="PANTHER" id="PTHR45646:SF11">
    <property type="entry name" value="SERINE_THREONINE-PROTEIN KINASE DOA"/>
    <property type="match status" value="1"/>
</dbReference>
<dbReference type="STRING" id="1561998.A0A1I7U1X1"/>
<evidence type="ECO:0000256" key="6">
    <source>
        <dbReference type="ARBA" id="ARBA00037966"/>
    </source>
</evidence>
<dbReference type="PROSITE" id="PS50011">
    <property type="entry name" value="PROTEIN_KINASE_DOM"/>
    <property type="match status" value="1"/>
</dbReference>
<dbReference type="GO" id="GO:0005524">
    <property type="term" value="F:ATP binding"/>
    <property type="evidence" value="ECO:0007669"/>
    <property type="project" value="UniProtKB-KW"/>
</dbReference>
<dbReference type="InterPro" id="IPR051175">
    <property type="entry name" value="CLK_kinases"/>
</dbReference>
<evidence type="ECO:0000259" key="7">
    <source>
        <dbReference type="PROSITE" id="PS50011"/>
    </source>
</evidence>